<keyword evidence="2" id="KW-1185">Reference proteome</keyword>
<evidence type="ECO:0008006" key="3">
    <source>
        <dbReference type="Google" id="ProtNLM"/>
    </source>
</evidence>
<evidence type="ECO:0000313" key="2">
    <source>
        <dbReference type="Proteomes" id="UP000256769"/>
    </source>
</evidence>
<proteinExistence type="predicted"/>
<dbReference type="Proteomes" id="UP000256769">
    <property type="component" value="Unassembled WGS sequence"/>
</dbReference>
<reference evidence="1 2" key="1">
    <citation type="journal article" date="2007" name="Int. J. Syst. Evol. Microbiol.">
        <title>Chryseobacterium flavum sp. nov., isolated from polluted soil.</title>
        <authorList>
            <person name="Zhou Y."/>
            <person name="Dong J."/>
            <person name="Wang X."/>
            <person name="Huang X."/>
            <person name="Zhang K.Y."/>
            <person name="Zhang Y.Q."/>
            <person name="Guo Y.F."/>
            <person name="Lai R."/>
            <person name="Li W.J."/>
        </authorList>
    </citation>
    <scope>NUCLEOTIDE SEQUENCE [LARGE SCALE GENOMIC DNA]</scope>
    <source>
        <strain evidence="1 2">KCTC 12877</strain>
    </source>
</reference>
<protein>
    <recommendedName>
        <fullName evidence="3">CD-NTase associated protein 4-like DNA endonuclease domain-containing protein</fullName>
    </recommendedName>
</protein>
<dbReference type="OrthoDB" id="982578at2"/>
<name>A0A3D9CQG0_9FLAO</name>
<organism evidence="1 2">
    <name type="scientific">Chryseobacterium flavum</name>
    <dbReference type="NCBI Taxonomy" id="415851"/>
    <lineage>
        <taxon>Bacteria</taxon>
        <taxon>Pseudomonadati</taxon>
        <taxon>Bacteroidota</taxon>
        <taxon>Flavobacteriia</taxon>
        <taxon>Flavobacteriales</taxon>
        <taxon>Weeksellaceae</taxon>
        <taxon>Chryseobacterium group</taxon>
        <taxon>Chryseobacterium</taxon>
    </lineage>
</organism>
<gene>
    <name evidence="1" type="ORF">DRF59_06735</name>
</gene>
<dbReference type="AlphaFoldDB" id="A0A3D9CQG0"/>
<dbReference type="EMBL" id="QNUE01000004">
    <property type="protein sequence ID" value="REC68000.1"/>
    <property type="molecule type" value="Genomic_DNA"/>
</dbReference>
<sequence>MAKGKIDSNSGVHANVGFDFQRNTCVYIFLEKYETLKFQDYFIMLEHYDDIVFGFLNDKGELSQVTTYQAKKSSTVWTTNQVYEIIQKICDIGIEIFKDPLKKTKNYIQSQHFITNNTIALDYKCSTSKKTKKVYINETNESIAYSALNKDCQDNLKKGNSEVIFNNEQANHFDNLNFTFIDLGRNTKNQLELLSGKFKSVFGKSIVDHDAARDTFIKRLKEIEGIFNQGGELRLDNKKKRIESSQIDEILKILTTKNLALEFCRKKAEKICEELSINVYEAMSFELNFENSLDEFKDLTQGEHQKIIRFIENKKDTFHNFTNDVLCIKALHESFLTEQNSTLSPLQLKASISAGYFLTLMQQ</sequence>
<evidence type="ECO:0000313" key="1">
    <source>
        <dbReference type="EMBL" id="REC68000.1"/>
    </source>
</evidence>
<accession>A0A3D9CQG0</accession>
<comment type="caution">
    <text evidence="1">The sequence shown here is derived from an EMBL/GenBank/DDBJ whole genome shotgun (WGS) entry which is preliminary data.</text>
</comment>
<dbReference type="RefSeq" id="WP_115958030.1">
    <property type="nucleotide sequence ID" value="NZ_CBCRVL010000017.1"/>
</dbReference>